<evidence type="ECO:0000313" key="3">
    <source>
        <dbReference type="EMBL" id="CAB4590543.1"/>
    </source>
</evidence>
<dbReference type="Pfam" id="PF14606">
    <property type="entry name" value="Lipase_GDSL_3"/>
    <property type="match status" value="1"/>
</dbReference>
<accession>A0A6J6BNB7</accession>
<dbReference type="EMBL" id="CAFBPI010000049">
    <property type="protein sequence ID" value="CAB5017879.1"/>
    <property type="molecule type" value="Genomic_DNA"/>
</dbReference>
<evidence type="ECO:0000313" key="2">
    <source>
        <dbReference type="EMBL" id="CAB4540234.1"/>
    </source>
</evidence>
<organism evidence="2">
    <name type="scientific">freshwater metagenome</name>
    <dbReference type="NCBI Taxonomy" id="449393"/>
    <lineage>
        <taxon>unclassified sequences</taxon>
        <taxon>metagenomes</taxon>
        <taxon>ecological metagenomes</taxon>
    </lineage>
</organism>
<dbReference type="EMBL" id="CAFBNS010000021">
    <property type="protein sequence ID" value="CAB4955526.1"/>
    <property type="molecule type" value="Genomic_DNA"/>
</dbReference>
<evidence type="ECO:0000313" key="6">
    <source>
        <dbReference type="EMBL" id="CAB5017879.1"/>
    </source>
</evidence>
<dbReference type="Gene3D" id="3.40.50.1110">
    <property type="entry name" value="SGNH hydrolase"/>
    <property type="match status" value="1"/>
</dbReference>
<sequence>MNTPLIGSPVEIVGALETVVAPSGRVSFSRLPEWTKSQYAKGDIGRWARMPSGIRLRFKTSSEKIELTVHVYRLTIKDLAEEPGLAGFDLLIDGKEFSTVQTLKGGAVRLTMDGPAVTNEEFISGETETITFEGLGKENKEVEIWLPSSGVVEIESLTSDQEIFAPTKDSRKKWVHYGSSISHCVEAQRPMNIWNVHASRLLNLNIRNLGLAGECHVDGFVARTIANVEADFISLKMGINVVNADSMRERSFVPAVHNFLDIIREKKPTTPIMVISPICCPFHEENPGPTLIGSAGLYSEPRSHDLSHGALNLPRIRTLLETVISKRADSNLYYLNGLDLFGPADTHMMPDLLHPNPDGYRLMGERFAASQSALLAKILG</sequence>
<gene>
    <name evidence="2" type="ORF">UFOPK1380_01008</name>
    <name evidence="3" type="ORF">UFOPK1778_00672</name>
    <name evidence="4" type="ORF">UFOPK1863_00489</name>
    <name evidence="5" type="ORF">UFOPK3874_00210</name>
    <name evidence="6" type="ORF">UFOPK4095_00833</name>
</gene>
<dbReference type="EMBL" id="CAEZUY010000032">
    <property type="protein sequence ID" value="CAB4612420.1"/>
    <property type="molecule type" value="Genomic_DNA"/>
</dbReference>
<name>A0A6J6BNB7_9ZZZZ</name>
<reference evidence="2" key="1">
    <citation type="submission" date="2020-05" db="EMBL/GenBank/DDBJ databases">
        <authorList>
            <person name="Chiriac C."/>
            <person name="Salcher M."/>
            <person name="Ghai R."/>
            <person name="Kavagutti S V."/>
        </authorList>
    </citation>
    <scope>NUCLEOTIDE SEQUENCE</scope>
</reference>
<protein>
    <submittedName>
        <fullName evidence="2">Unannotated protein</fullName>
    </submittedName>
</protein>
<dbReference type="EMBL" id="CAEZSC010000069">
    <property type="protein sequence ID" value="CAB4540234.1"/>
    <property type="molecule type" value="Genomic_DNA"/>
</dbReference>
<dbReference type="EMBL" id="CAEZUD010000029">
    <property type="protein sequence ID" value="CAB4590543.1"/>
    <property type="molecule type" value="Genomic_DNA"/>
</dbReference>
<dbReference type="Gene3D" id="2.60.120.260">
    <property type="entry name" value="Galactose-binding domain-like"/>
    <property type="match status" value="1"/>
</dbReference>
<evidence type="ECO:0000259" key="1">
    <source>
        <dbReference type="Pfam" id="PF14606"/>
    </source>
</evidence>
<evidence type="ECO:0000313" key="4">
    <source>
        <dbReference type="EMBL" id="CAB4612420.1"/>
    </source>
</evidence>
<dbReference type="SUPFAM" id="SSF52266">
    <property type="entry name" value="SGNH hydrolase"/>
    <property type="match status" value="1"/>
</dbReference>
<evidence type="ECO:0000313" key="5">
    <source>
        <dbReference type="EMBL" id="CAB4955526.1"/>
    </source>
</evidence>
<feature type="domain" description="SGNH hydrolase-type esterase" evidence="1">
    <location>
        <begin position="172"/>
        <end position="276"/>
    </location>
</feature>
<dbReference type="AlphaFoldDB" id="A0A6J6BNB7"/>
<dbReference type="InterPro" id="IPR013830">
    <property type="entry name" value="SGNH_hydro"/>
</dbReference>
<proteinExistence type="predicted"/>
<dbReference type="InterPro" id="IPR036514">
    <property type="entry name" value="SGNH_hydro_sf"/>
</dbReference>